<gene>
    <name evidence="7" type="ORF">WJX84_000488</name>
</gene>
<feature type="region of interest" description="Disordered" evidence="6">
    <location>
        <begin position="646"/>
        <end position="673"/>
    </location>
</feature>
<comment type="caution">
    <text evidence="7">The sequence shown here is derived from an EMBL/GenBank/DDBJ whole genome shotgun (WGS) entry which is preliminary data.</text>
</comment>
<keyword evidence="2" id="KW-0963">Cytoplasm</keyword>
<proteinExistence type="inferred from homology"/>
<evidence type="ECO:0000256" key="4">
    <source>
        <dbReference type="ARBA" id="ARBA00038123"/>
    </source>
</evidence>
<dbReference type="Proteomes" id="UP001485043">
    <property type="component" value="Unassembled WGS sequence"/>
</dbReference>
<evidence type="ECO:0000256" key="5">
    <source>
        <dbReference type="SAM" id="Coils"/>
    </source>
</evidence>
<feature type="coiled-coil region" evidence="5">
    <location>
        <begin position="268"/>
        <end position="326"/>
    </location>
</feature>
<feature type="compositionally biased region" description="Polar residues" evidence="6">
    <location>
        <begin position="1301"/>
        <end position="1320"/>
    </location>
</feature>
<feature type="region of interest" description="Disordered" evidence="6">
    <location>
        <begin position="1248"/>
        <end position="1268"/>
    </location>
</feature>
<dbReference type="EMBL" id="JALJOV010000157">
    <property type="protein sequence ID" value="KAK9866494.1"/>
    <property type="molecule type" value="Genomic_DNA"/>
</dbReference>
<feature type="compositionally biased region" description="Basic and acidic residues" evidence="6">
    <location>
        <begin position="412"/>
        <end position="421"/>
    </location>
</feature>
<evidence type="ECO:0000256" key="1">
    <source>
        <dbReference type="ARBA" id="ARBA00004114"/>
    </source>
</evidence>
<feature type="coiled-coil region" evidence="5">
    <location>
        <begin position="1342"/>
        <end position="1369"/>
    </location>
</feature>
<keyword evidence="8" id="KW-1185">Reference proteome</keyword>
<feature type="region of interest" description="Disordered" evidence="6">
    <location>
        <begin position="1144"/>
        <end position="1170"/>
    </location>
</feature>
<feature type="compositionally biased region" description="Polar residues" evidence="6">
    <location>
        <begin position="1253"/>
        <end position="1265"/>
    </location>
</feature>
<dbReference type="Gene3D" id="1.20.5.490">
    <property type="entry name" value="Single helix bin"/>
    <property type="match status" value="1"/>
</dbReference>
<dbReference type="PANTHER" id="PTHR20544:SF0">
    <property type="entry name" value="NUCLEOPROTEIN TPR_MLP1 DOMAIN-CONTAINING PROTEIN"/>
    <property type="match status" value="1"/>
</dbReference>
<feature type="compositionally biased region" description="Low complexity" evidence="6">
    <location>
        <begin position="605"/>
        <end position="614"/>
    </location>
</feature>
<keyword evidence="3" id="KW-0206">Cytoskeleton</keyword>
<reference evidence="7 8" key="1">
    <citation type="journal article" date="2024" name="Nat. Commun.">
        <title>Phylogenomics reveals the evolutionary origins of lichenization in chlorophyte algae.</title>
        <authorList>
            <person name="Puginier C."/>
            <person name="Libourel C."/>
            <person name="Otte J."/>
            <person name="Skaloud P."/>
            <person name="Haon M."/>
            <person name="Grisel S."/>
            <person name="Petersen M."/>
            <person name="Berrin J.G."/>
            <person name="Delaux P.M."/>
            <person name="Dal Grande F."/>
            <person name="Keller J."/>
        </authorList>
    </citation>
    <scope>NUCLEOTIDE SEQUENCE [LARGE SCALE GENOMIC DNA]</scope>
    <source>
        <strain evidence="7 8">SAG 2523</strain>
    </source>
</reference>
<feature type="coiled-coil region" evidence="5">
    <location>
        <begin position="740"/>
        <end position="879"/>
    </location>
</feature>
<accession>A0AAW1TAE0</accession>
<feature type="coiled-coil region" evidence="5">
    <location>
        <begin position="929"/>
        <end position="1047"/>
    </location>
</feature>
<organism evidence="7 8">
    <name type="scientific">Apatococcus fuscideae</name>
    <dbReference type="NCBI Taxonomy" id="2026836"/>
    <lineage>
        <taxon>Eukaryota</taxon>
        <taxon>Viridiplantae</taxon>
        <taxon>Chlorophyta</taxon>
        <taxon>core chlorophytes</taxon>
        <taxon>Trebouxiophyceae</taxon>
        <taxon>Chlorellales</taxon>
        <taxon>Chlorellaceae</taxon>
        <taxon>Apatococcus</taxon>
    </lineage>
</organism>
<feature type="compositionally biased region" description="Low complexity" evidence="6">
    <location>
        <begin position="1193"/>
        <end position="1217"/>
    </location>
</feature>
<evidence type="ECO:0000256" key="2">
    <source>
        <dbReference type="ARBA" id="ARBA00022490"/>
    </source>
</evidence>
<comment type="subcellular location">
    <subcellularLocation>
        <location evidence="1">Cytoplasm</location>
        <location evidence="1">Cytoskeleton</location>
        <location evidence="1">Microtubule organizing center</location>
        <location evidence="1">Centrosome</location>
        <location evidence="1">Centriole</location>
    </subcellularLocation>
</comment>
<evidence type="ECO:0000313" key="8">
    <source>
        <dbReference type="Proteomes" id="UP001485043"/>
    </source>
</evidence>
<evidence type="ECO:0000256" key="3">
    <source>
        <dbReference type="ARBA" id="ARBA00023212"/>
    </source>
</evidence>
<dbReference type="Gene3D" id="1.10.287.1490">
    <property type="match status" value="1"/>
</dbReference>
<feature type="region of interest" description="Disordered" evidence="6">
    <location>
        <begin position="585"/>
        <end position="618"/>
    </location>
</feature>
<protein>
    <submittedName>
        <fullName evidence="7">Uncharacterized protein</fullName>
    </submittedName>
</protein>
<dbReference type="GO" id="GO:0005814">
    <property type="term" value="C:centriole"/>
    <property type="evidence" value="ECO:0007669"/>
    <property type="project" value="UniProtKB-SubCell"/>
</dbReference>
<feature type="coiled-coil region" evidence="5">
    <location>
        <begin position="51"/>
        <end position="85"/>
    </location>
</feature>
<dbReference type="InterPro" id="IPR051877">
    <property type="entry name" value="Centriole_BasalBody_StrucProt"/>
</dbReference>
<dbReference type="PANTHER" id="PTHR20544">
    <property type="entry name" value="CENTROSOMAL PROTEIN CEP135"/>
    <property type="match status" value="1"/>
</dbReference>
<feature type="region of interest" description="Disordered" evidence="6">
    <location>
        <begin position="407"/>
        <end position="445"/>
    </location>
</feature>
<feature type="compositionally biased region" description="Basic and acidic residues" evidence="6">
    <location>
        <begin position="650"/>
        <end position="671"/>
    </location>
</feature>
<name>A0AAW1TAE0_9CHLO</name>
<sequence>MDNSGLALLRRKLEALSYTEPFIPESAALTQHLVNDVIQVTESYRGLKIQSQRKAQENEDTQSKVEVLKRENGRLASECNQLHQQLIQEAEQQDKLARTQYQSTKRLEAEIAELSFWKQQTLDRLSGMERENQGLKRQLQLHLHDHAEFPSGPLKDGGSSLRMSGALESKAGELHGMSRPSVDLLTLATARQGCLYLTGFPSEVQALETSLKQHAEAAEAVQQELKTCQDGIRRRDAEIARLGAVAQAGCDVDALSLQYRSQAQEEMILQLNQQADALGAQLAEASAAAEGHKASRTALKAAEHSKNEAEAKLRNALADNAAVAEEVGEMRLALMRLQSSNAPPSKPAKGSLDAALAKVLELNADRSNGKKGGQGALRKLMEAACAERDRSAAKQAQLQEEATKLRVVMEGAQRERDEARAAAEAARQAAGNQGQQGSQALQHAQAEAASAQAQLGDAQTRLATVTGSVQKLHANNESLQIQVQELMERERLAELAAERDSNRLEATRLRSQVEVAEGEKEILQQEAETAVAKLRSEREAMSQQQKRLAQMQHLPSHMQELQQQVQEYMTRLSDAERQAARHKLVASRAQQTQAQAERDVEDLSSETSESAAALRAKEHRITQLQRQLTSQENEVEGLRAKLGAAQKVAEGARLREDEARTQSRQHAERARGSALQVEHLEEELSNIRQKHEDLVQKTRELDTEASSLRREATARQKEVDQLRSLSVAGDATVQDCVAQLKHLATELRAAELRESELEAKVQQAELTLTEAQQQMLQLQQVIQDVDQQRDALQSELDVKAEAEDSLHEQLRQLEQHTQEATRELQEANGRVARAQGLLEEREQEMGSAADQLQAGQEQLQGLQEEVEGVKGENRAIAEDLEALVGENQVVAEQLARVTGERDEWQAEARQLAPRLQHAEALVGARESEVEDLRQAYEHLAVEKTQLEAGVRDLEREMVEREGQAAAHAADLAMLRDAEQNAQQQCNQYILELQAYERQVDVLSRQASRGQTESEDLDRERHSLLDRLRAAEQVRMQLENGRELQQRQMAGIDGQLHVMRARLQDAAAENQAIGHKLRLETGRVAELERLLAGMRAAHFKIQLEGQTCSDQAQTWQRKCAALESEVAGLKSQLQVAESQSWNALASPPSRASASPCLHRASPSRPSSHPAQVAEIAELQQKLRASEEEVEQLRSAASAAQPIASAQSSSPRDSPSPDRWGQATPDRASVTRARVKDLDARNARLHAELHAARSGAQQQAEAMQRTQSDLEHVKEENNRLIDLLSRIDLEKSHLQQALANIQLGSGPTQHGNNSRPESTARSAKQELHSIEPPGAAFGMGGSMLQQLKADLVAEQARRKRAEQDFQALVETMEGTTA</sequence>
<evidence type="ECO:0000313" key="7">
    <source>
        <dbReference type="EMBL" id="KAK9866494.1"/>
    </source>
</evidence>
<feature type="compositionally biased region" description="Low complexity" evidence="6">
    <location>
        <begin position="422"/>
        <end position="445"/>
    </location>
</feature>
<keyword evidence="5" id="KW-0175">Coiled coil</keyword>
<feature type="coiled-coil region" evidence="5">
    <location>
        <begin position="1111"/>
        <end position="1138"/>
    </location>
</feature>
<feature type="region of interest" description="Disordered" evidence="6">
    <location>
        <begin position="1183"/>
        <end position="1229"/>
    </location>
</feature>
<comment type="similarity">
    <text evidence="4">Belongs to the CEP135/TSGA10 family.</text>
</comment>
<feature type="compositionally biased region" description="Low complexity" evidence="6">
    <location>
        <begin position="1144"/>
        <end position="1169"/>
    </location>
</feature>
<evidence type="ECO:0000256" key="6">
    <source>
        <dbReference type="SAM" id="MobiDB-lite"/>
    </source>
</evidence>
<feature type="region of interest" description="Disordered" evidence="6">
    <location>
        <begin position="1301"/>
        <end position="1337"/>
    </location>
</feature>